<dbReference type="Gene3D" id="3.90.79.10">
    <property type="entry name" value="Nucleoside Triphosphate Pyrophosphohydrolase"/>
    <property type="match status" value="1"/>
</dbReference>
<evidence type="ECO:0000256" key="2">
    <source>
        <dbReference type="ARBA" id="ARBA00022801"/>
    </source>
</evidence>
<dbReference type="PRINTS" id="PR00502">
    <property type="entry name" value="NUDIXFAMILY"/>
</dbReference>
<dbReference type="Gene3D" id="3.40.50.1240">
    <property type="entry name" value="Phosphoglycerate mutase-like"/>
    <property type="match status" value="1"/>
</dbReference>
<protein>
    <submittedName>
        <fullName evidence="5">8-oxo-dGTP diphosphatase</fullName>
    </submittedName>
</protein>
<dbReference type="GO" id="GO:0004081">
    <property type="term" value="F:bis(5'-nucleosyl)-tetraphosphatase (asymmetrical) activity"/>
    <property type="evidence" value="ECO:0007669"/>
    <property type="project" value="TreeGrafter"/>
</dbReference>
<name>A0A5S5CT32_9ACTN</name>
<proteinExistence type="inferred from homology"/>
<dbReference type="PANTHER" id="PTHR21340:SF0">
    <property type="entry name" value="BIS(5'-NUCLEOSYL)-TETRAPHOSPHATASE [ASYMMETRICAL]"/>
    <property type="match status" value="1"/>
</dbReference>
<comment type="caution">
    <text evidence="5">The sequence shown here is derived from an EMBL/GenBank/DDBJ whole genome shotgun (WGS) entry which is preliminary data.</text>
</comment>
<sequence length="311" mass="33241">MASPADPRTIAAAGGVVWRPAGDDGLEIAVVHRPRYDDWSLPKGKLDAGEHALAAACREVVEETGLDVVAGRRGPTTQYSVDGVPKHVDYWLMRCVGGSFAANDEVDELRWLAPDDAAALVTHDHDRLVITDAARTDVPREVELLLVRHGRAGSKQEFDGPDEQRPLDERGRRQARRLAEALSLFEPEAIATAPPLRCRATVEPLAETMGLGVHDRPEFGEACFADDPQAALTAVDRLLVPRAHPGVTVVCSQGGVIPAVLQALGVHGHGVRGLLPPAAKGSTWALGGRPGALVADYYRDFEPDPDAPSQA</sequence>
<feature type="domain" description="Nudix hydrolase" evidence="4">
    <location>
        <begin position="8"/>
        <end position="135"/>
    </location>
</feature>
<reference evidence="5 6" key="1">
    <citation type="submission" date="2019-07" db="EMBL/GenBank/DDBJ databases">
        <title>Genomic Encyclopedia of Archaeal and Bacterial Type Strains, Phase II (KMG-II): from individual species to whole genera.</title>
        <authorList>
            <person name="Goeker M."/>
        </authorList>
    </citation>
    <scope>NUCLEOTIDE SEQUENCE [LARGE SCALE GENOMIC DNA]</scope>
    <source>
        <strain evidence="5 6">DSM 46842</strain>
    </source>
</reference>
<keyword evidence="6" id="KW-1185">Reference proteome</keyword>
<comment type="similarity">
    <text evidence="1 3">Belongs to the Nudix hydrolase family.</text>
</comment>
<dbReference type="GO" id="GO:0006754">
    <property type="term" value="P:ATP biosynthetic process"/>
    <property type="evidence" value="ECO:0007669"/>
    <property type="project" value="TreeGrafter"/>
</dbReference>
<dbReference type="InterPro" id="IPR020476">
    <property type="entry name" value="Nudix_hydrolase"/>
</dbReference>
<dbReference type="GO" id="GO:0006167">
    <property type="term" value="P:AMP biosynthetic process"/>
    <property type="evidence" value="ECO:0007669"/>
    <property type="project" value="TreeGrafter"/>
</dbReference>
<dbReference type="Proteomes" id="UP000322499">
    <property type="component" value="Unassembled WGS sequence"/>
</dbReference>
<evidence type="ECO:0000256" key="3">
    <source>
        <dbReference type="RuleBase" id="RU003476"/>
    </source>
</evidence>
<dbReference type="Pfam" id="PF00300">
    <property type="entry name" value="His_Phos_1"/>
    <property type="match status" value="1"/>
</dbReference>
<dbReference type="Pfam" id="PF00293">
    <property type="entry name" value="NUDIX"/>
    <property type="match status" value="1"/>
</dbReference>
<evidence type="ECO:0000313" key="5">
    <source>
        <dbReference type="EMBL" id="TYP85986.1"/>
    </source>
</evidence>
<dbReference type="CDD" id="cd03673">
    <property type="entry name" value="NUDIX_Ap6A_hydrolase"/>
    <property type="match status" value="1"/>
</dbReference>
<dbReference type="AlphaFoldDB" id="A0A5S5CT32"/>
<dbReference type="PROSITE" id="PS00893">
    <property type="entry name" value="NUDIX_BOX"/>
    <property type="match status" value="1"/>
</dbReference>
<dbReference type="InterPro" id="IPR051325">
    <property type="entry name" value="Nudix_hydrolase_domain"/>
</dbReference>
<dbReference type="PROSITE" id="PS51462">
    <property type="entry name" value="NUDIX"/>
    <property type="match status" value="1"/>
</dbReference>
<organism evidence="5 6">
    <name type="scientific">Blastococcus xanthinilyticus</name>
    <dbReference type="NCBI Taxonomy" id="1564164"/>
    <lineage>
        <taxon>Bacteria</taxon>
        <taxon>Bacillati</taxon>
        <taxon>Actinomycetota</taxon>
        <taxon>Actinomycetes</taxon>
        <taxon>Geodermatophilales</taxon>
        <taxon>Geodermatophilaceae</taxon>
        <taxon>Blastococcus</taxon>
    </lineage>
</organism>
<evidence type="ECO:0000313" key="6">
    <source>
        <dbReference type="Proteomes" id="UP000322499"/>
    </source>
</evidence>
<dbReference type="SUPFAM" id="SSF55811">
    <property type="entry name" value="Nudix"/>
    <property type="match status" value="1"/>
</dbReference>
<dbReference type="CDD" id="cd07067">
    <property type="entry name" value="HP_PGM_like"/>
    <property type="match status" value="1"/>
</dbReference>
<evidence type="ECO:0000256" key="1">
    <source>
        <dbReference type="ARBA" id="ARBA00005582"/>
    </source>
</evidence>
<dbReference type="InterPro" id="IPR015797">
    <property type="entry name" value="NUDIX_hydrolase-like_dom_sf"/>
</dbReference>
<gene>
    <name evidence="5" type="ORF">BD833_111130</name>
</gene>
<dbReference type="EMBL" id="VNHW01000011">
    <property type="protein sequence ID" value="TYP85986.1"/>
    <property type="molecule type" value="Genomic_DNA"/>
</dbReference>
<dbReference type="PANTHER" id="PTHR21340">
    <property type="entry name" value="DIADENOSINE 5,5-P1,P4-TETRAPHOSPHATE PYROPHOSPHOHYDROLASE MUTT"/>
    <property type="match status" value="1"/>
</dbReference>
<dbReference type="InterPro" id="IPR000086">
    <property type="entry name" value="NUDIX_hydrolase_dom"/>
</dbReference>
<accession>A0A5S5CT32</accession>
<dbReference type="InterPro" id="IPR013078">
    <property type="entry name" value="His_Pase_superF_clade-1"/>
</dbReference>
<dbReference type="InterPro" id="IPR020084">
    <property type="entry name" value="NUDIX_hydrolase_CS"/>
</dbReference>
<keyword evidence="2 3" id="KW-0378">Hydrolase</keyword>
<dbReference type="SMART" id="SM00855">
    <property type="entry name" value="PGAM"/>
    <property type="match status" value="1"/>
</dbReference>
<dbReference type="RefSeq" id="WP_166534313.1">
    <property type="nucleotide sequence ID" value="NZ_VNHW01000011.1"/>
</dbReference>
<dbReference type="SUPFAM" id="SSF53254">
    <property type="entry name" value="Phosphoglycerate mutase-like"/>
    <property type="match status" value="1"/>
</dbReference>
<dbReference type="InterPro" id="IPR029033">
    <property type="entry name" value="His_PPase_superfam"/>
</dbReference>
<evidence type="ECO:0000259" key="4">
    <source>
        <dbReference type="PROSITE" id="PS51462"/>
    </source>
</evidence>